<dbReference type="InterPro" id="IPR038765">
    <property type="entry name" value="Papain-like_cys_pep_sf"/>
</dbReference>
<organism evidence="2 3">
    <name type="scientific">Tritrichomonas musculus</name>
    <dbReference type="NCBI Taxonomy" id="1915356"/>
    <lineage>
        <taxon>Eukaryota</taxon>
        <taxon>Metamonada</taxon>
        <taxon>Parabasalia</taxon>
        <taxon>Tritrichomonadida</taxon>
        <taxon>Tritrichomonadidae</taxon>
        <taxon>Tritrichomonas</taxon>
    </lineage>
</organism>
<dbReference type="PROSITE" id="PS00973">
    <property type="entry name" value="USP_2"/>
    <property type="match status" value="1"/>
</dbReference>
<dbReference type="Proteomes" id="UP001470230">
    <property type="component" value="Unassembled WGS sequence"/>
</dbReference>
<dbReference type="InterPro" id="IPR028889">
    <property type="entry name" value="USP"/>
</dbReference>
<dbReference type="InterPro" id="IPR050164">
    <property type="entry name" value="Peptidase_C19"/>
</dbReference>
<dbReference type="EMBL" id="JAPFFF010000015">
    <property type="protein sequence ID" value="KAK8866244.1"/>
    <property type="molecule type" value="Genomic_DNA"/>
</dbReference>
<evidence type="ECO:0000259" key="1">
    <source>
        <dbReference type="PROSITE" id="PS50235"/>
    </source>
</evidence>
<accession>A0ABR2IP26</accession>
<evidence type="ECO:0000313" key="3">
    <source>
        <dbReference type="Proteomes" id="UP001470230"/>
    </source>
</evidence>
<dbReference type="PROSITE" id="PS00972">
    <property type="entry name" value="USP_1"/>
    <property type="match status" value="1"/>
</dbReference>
<reference evidence="2 3" key="1">
    <citation type="submission" date="2024-04" db="EMBL/GenBank/DDBJ databases">
        <title>Tritrichomonas musculus Genome.</title>
        <authorList>
            <person name="Alves-Ferreira E."/>
            <person name="Grigg M."/>
            <person name="Lorenzi H."/>
            <person name="Galac M."/>
        </authorList>
    </citation>
    <scope>NUCLEOTIDE SEQUENCE [LARGE SCALE GENOMIC DNA]</scope>
    <source>
        <strain evidence="2 3">EAF2021</strain>
    </source>
</reference>
<dbReference type="PANTHER" id="PTHR24006:SF827">
    <property type="entry name" value="UBIQUITIN CARBOXYL-TERMINAL HYDROLASE 34"/>
    <property type="match status" value="1"/>
</dbReference>
<comment type="caution">
    <text evidence="2">The sequence shown here is derived from an EMBL/GenBank/DDBJ whole genome shotgun (WGS) entry which is preliminary data.</text>
</comment>
<dbReference type="InterPro" id="IPR001394">
    <property type="entry name" value="Peptidase_C19_UCH"/>
</dbReference>
<gene>
    <name evidence="2" type="ORF">M9Y10_009203</name>
</gene>
<dbReference type="Pfam" id="PF00443">
    <property type="entry name" value="UCH"/>
    <property type="match status" value="1"/>
</dbReference>
<dbReference type="InterPro" id="IPR018200">
    <property type="entry name" value="USP_CS"/>
</dbReference>
<dbReference type="GO" id="GO:0016787">
    <property type="term" value="F:hydrolase activity"/>
    <property type="evidence" value="ECO:0007669"/>
    <property type="project" value="UniProtKB-KW"/>
</dbReference>
<dbReference type="SUPFAM" id="SSF54001">
    <property type="entry name" value="Cysteine proteinases"/>
    <property type="match status" value="1"/>
</dbReference>
<feature type="domain" description="USP" evidence="1">
    <location>
        <begin position="1250"/>
        <end position="1546"/>
    </location>
</feature>
<keyword evidence="2" id="KW-0378">Hydrolase</keyword>
<name>A0ABR2IP26_9EUKA</name>
<sequence length="2268" mass="262664">MLDPFTNFDSWLSNAAYAINNPTKFEEFYSIFEGFLANISQTGLLPDRLAYRTGFFIDKLNTQFCKSIINSEEKNDVKLPIIRQYLDLFLKFSLYGIASYDKAAINLAITILSDGNKPFYQATSRHSIYKSLCKKYVEYGAMKLITEKFSDPIQDLELYKLLITLVSVLNIHDQNYDPTMYIKTSAQLMQEYLLKNQLTLNVEIFCNCIEEIRNALPNKHDIIVLFISEFLPLITFFFPSHSFEQRFAAVKEVSLLTTEDLFHKQIGIYFQNNINLVENLQFRSEYASCIGNIISLIARLDCCTAKTVQQIWEKKTYLHDSETKSFYDMFLRFAQFGKGPILQKTIELIFSLEHNDEWFDLLDSLLLYMKDRKDCGDYLNQIRDFLMKIIFVDIPIDSNQYENNLNILDDEYTSPNKIGRAKSSLLMMVTYGASECIFLKVVSLLSHGSNNYVLHLLNNFFNDDTKIKISPDIILRTLDKTLDLLIESTLSPDSNGPSEEIKSFILKLCRYNKDPLTIPQLEKIFSCYRVLNVDENKELNNFNADNDVNELKTLNTYSTFPNFFKFLDSLAVEDSITPDHLELLLSHFHSNDRSFFKLIKHLIYEANDSNPLAAKVTHLPLNKEDLLWNFALIDSPQRLEFDKLLCQIYASNDGDELSDQAVIDAFLDKWQFFYNQQMNIKKNSNAPMNPINHEYQISQLCYPTQINPESQMIQGNSFYQINQNYQIGQDNQTQNIPQSTNLNLITSLPILIDILRLFIYTMECQSSLNFSYAHKYESEKIEVTVYWQDQSNIMHFVVPPSATIGSIIESISNEKNIKISTPVLTPHNSYNSNKPLKRTQTVGVYAEEQPNGKKEAMLDIRYEKSHKVKLHKRDARVSSEVINSVYIDDIFNILLYEENDLPSYNLFKFLPQYKKAPDFKKIDFEDPNLDLRILFPFDHLCFFLYNMISLLIDSSEDINIAQRLIEFKNFDSYLIDAIEHFIIGKENKSLNELSVDLVNYFLDFFNLVPLLDEKSKNKLKDASSRGQRLFVVLIKLSLNPSLFKMVKKVCDFQFQTKSENFTRMPYPDDFDDIFKMLILNEEKKVRDFAVSQFEKINIPVRVFTDCLSVIGDSISEEFLSTLTSHLSNEIINEPRFCQIILNLLYSGSVQGTFLSNILTLILNLLQIHILDKKELPNLLEFLINRFITVNCNKNDRVAFETASKCLVLLSSEKDFLLKQYLEKENNKRTKPFHRFQIDGSQIEIAKCNRVGLKNLGMTCYLNATLQQFYSIKPFRYAIMNYNGDNEFMKQLAFLFQNMKYSKTKSVTTQGFVDNFLLMGEKLNPRCQQDATEFILSFFDLFQDDQYYKNLVDELFKVVITNSIRGLENDDYYENDTNEPSYVFELEVNKQLHSINDGFEHFIKPNYLTGQNMYRIGRDKLINAVNYSVLSRIPPFLIIHLKRFEFNQDIYERKKISQRYEVLKEINIAKYTNNKDQEAIYSLTGIIIHRGIALGGHYISFVKTKKNGWLCFDDETVTEINENEVMQQASGIEKSNIAGYILFYQRENYFDIPCNDLKDTYALPESRKIEIDTLNEENLQQQLVCSSGYFELMKGLSKLISNDYLETCLKYSVSTLPFAKAADNSKELYNTLSRRVKSIQMNLEANQFSNSIGNNLISYISNNGFLSSSLFECPIEQARKGIVKLIKSCFVPSQNLINDTNFIDCLSNFAREVFKLVPNCLLNYTNIDQLFNVLSYFVRKFPVIKKIAETEWNEEIRLLFINGTSLLIASKPNLRIDYVFRGMNLTHFLKFVCNIDLSNDDPTQKVFSDPFYEDVLISATKPKAISLFTNCYYSREQFISIFQKQKLINEDCYKLFSLIFHIVPDQAVNLVMTCEFKKISYPCKNQDIITLMASMACMFPKTAEIIVNSCNEWMPVFLTDDDYCARNNAVVCALYTVPSQTITNHGLLDLDIPKFISLPVEMEIKTRPVDDEIINRSKILFKCALEVVAPKLAKIIIEKSKKVKQKGKNIDMNDDSYTINRACQFFQLLNELLFIIPNLNLNPAQWDPITELYQAICKSDTDLFSEQMSAALSVINTFNIPLSFDNLMLSLGINLNPDGTIKVTNKAKNYSNLHNFLPHFISLLNTRFTSIILPIEFLSFFFDNIAFAPIGKVSKSFEQIKAYVNHLCKIAPNEVNEILQSKKMKKWETNNICMIITVCEFLNKKRILLPHVAQSFKEIAKAGIDVNDVVLRAINRSMKNAYNEQTIGKLCEESKLNAKVKEALRNLLQ</sequence>
<dbReference type="PANTHER" id="PTHR24006">
    <property type="entry name" value="UBIQUITIN CARBOXYL-TERMINAL HYDROLASE"/>
    <property type="match status" value="1"/>
</dbReference>
<protein>
    <submittedName>
        <fullName evidence="2">Ubiquitin carboxyl-terminal hydrolase 34</fullName>
    </submittedName>
</protein>
<dbReference type="PROSITE" id="PS50235">
    <property type="entry name" value="USP_3"/>
    <property type="match status" value="1"/>
</dbReference>
<keyword evidence="3" id="KW-1185">Reference proteome</keyword>
<proteinExistence type="predicted"/>
<dbReference type="Gene3D" id="3.90.70.10">
    <property type="entry name" value="Cysteine proteinases"/>
    <property type="match status" value="1"/>
</dbReference>
<evidence type="ECO:0000313" key="2">
    <source>
        <dbReference type="EMBL" id="KAK8866244.1"/>
    </source>
</evidence>